<evidence type="ECO:0000259" key="3">
    <source>
        <dbReference type="Pfam" id="PF05057"/>
    </source>
</evidence>
<dbReference type="Pfam" id="PF13424">
    <property type="entry name" value="TPR_12"/>
    <property type="match status" value="7"/>
</dbReference>
<dbReference type="InterPro" id="IPR029058">
    <property type="entry name" value="AB_hydrolase_fold"/>
</dbReference>
<feature type="repeat" description="TPR" evidence="2">
    <location>
        <begin position="1145"/>
        <end position="1178"/>
    </location>
</feature>
<dbReference type="Pfam" id="PF05057">
    <property type="entry name" value="DUF676"/>
    <property type="match status" value="1"/>
</dbReference>
<comment type="caution">
    <text evidence="5">The sequence shown here is derived from an EMBL/GenBank/DDBJ whole genome shotgun (WGS) entry which is preliminary data.</text>
</comment>
<feature type="domain" description="Orc1-like AAA ATPase" evidence="4">
    <location>
        <begin position="339"/>
        <end position="461"/>
    </location>
</feature>
<dbReference type="PROSITE" id="PS50005">
    <property type="entry name" value="TPR"/>
    <property type="match status" value="5"/>
</dbReference>
<dbReference type="Gene3D" id="3.40.50.300">
    <property type="entry name" value="P-loop containing nucleotide triphosphate hydrolases"/>
    <property type="match status" value="1"/>
</dbReference>
<dbReference type="PANTHER" id="PTHR46082:SF6">
    <property type="entry name" value="AAA+ ATPASE DOMAIN-CONTAINING PROTEIN-RELATED"/>
    <property type="match status" value="1"/>
</dbReference>
<keyword evidence="2" id="KW-0802">TPR repeat</keyword>
<dbReference type="Pfam" id="PF13374">
    <property type="entry name" value="TPR_10"/>
    <property type="match status" value="3"/>
</dbReference>
<dbReference type="SUPFAM" id="SSF53474">
    <property type="entry name" value="alpha/beta-Hydrolases"/>
    <property type="match status" value="1"/>
</dbReference>
<comment type="similarity">
    <text evidence="1">Belongs to the putative lipase ROG1 family.</text>
</comment>
<dbReference type="SUPFAM" id="SSF48452">
    <property type="entry name" value="TPR-like"/>
    <property type="match status" value="3"/>
</dbReference>
<dbReference type="Gene3D" id="3.40.50.1820">
    <property type="entry name" value="alpha/beta hydrolase"/>
    <property type="match status" value="1"/>
</dbReference>
<dbReference type="GO" id="GO:0043531">
    <property type="term" value="F:ADP binding"/>
    <property type="evidence" value="ECO:0007669"/>
    <property type="project" value="InterPro"/>
</dbReference>
<sequence>MPSSRLNDFRPKYKEAISLPIKVAFSEPTYEPLPYGLIVLTEGLDPALDIVAVHGLNGHHEKTWTTNNVNWLRDLLPSDIPNARILSWGYDANTHSTSQISGQYLYDHARTLVSDLCLKRRLTKTRTRPIIFVAHSLGGIVVKSALIHSKAARRGALEEHRSIKLSTYGILFMGTPHQGGSGVHLGDLMLKVASIFVTADGKILKHLERDSEWLQQQLGQYAPISNDFVTKFAYEMFPTRIASGKAIMVVPQASAVVPGATNAEPVAIPADHLSMVKFASRQNGGYEKVSGHLQLLAEEAPEAIGACWEEQDRIRKAQANVKEDFTVPFSLSGIPETENFVGRKEELAKVKEAFQGDGSQRTVVLLHGLGGIGKTQLAVTFVKEHRDTYSAMFWLNGKNEDTLKQSFAVMANRLYKEYPSSALLRTTAEAKDVDQIVGIIRQWLSAKENHRWMLVFDNIDNPKLPGNEDPLAYDVRLYFPEAYQGSILITTRSSRLEIGKVVSVRKLVDIRESIAILTSTSGRVNLDRDTYATDLANELDGLPLALTTAGAYLSQVSTSLEDYLRHYRTSWLRLQQTSPDLLSYEDRGLYTTWNLSFKHIQSQNELAGNLLRLWAYFDNQDVWFQLLAAGSEGSPVWFATIVYDELSFNEAIRLLCDHALIESLEMSGGEISMAILALICVGLAVPTEDVPEYWVRERRLLPHADKCFESVHNTINLEFQDNGNALNAVHKLGILYADQGKMAEAEAMFRRALEGKEKALGPEHPSTLDTVHNLGILYTDQGKMAEAEAMYRRALEGKEKAWGPEHPSTLDTVHHLRNPYVHQGEMAEAEAMYRRALEGYEKAWGPEHPSTLGTVNRLGDLYAYQVNMTEAEAMFRRALEGYEKAWGPEHLSTLGTVHDLGILYAVQGKMAEAEAMYRRALEGYEKAWGPEHRSTLGTVNNLGVLYKDQGNMAEAEAMYRRALEGYEKAWGPEHPSTLNTVNNLGVLYKDQGKMAEAEAMYRRALEGYEKAWGPEHPSTRDTVHDLGDLYKDQGKMAEAEAMYRRALEGYEKAWGPEHPSMLGRVNLLGVLYADQGKMAEAEAMYRRALEGMKAWGPEHPSTLNTANNLGVLYKDQGKMAEAEAMFRRALEGKEKALGPEHPSTLDTVHNLGILYTDQGKMAEAEAMYRRALEGHEKAWGPEHRWTLCTVNRLGDLYVDQGKMAEAEAMYRRALEGYEKAWGPEHPSMLGRVNRLGVLYADQGKMAEAEAMYRRALEEYEKAWGPEHPSTPGRVDGLGDLYADQGKMAEAEAMCRRALEGYEKAWEPEHRSTLGTVNRLGDLYKNQGKMAEAEAMYRRALEGYEKAWEPEHPSTLNTVNNLGILCKDQGKMAEAEAMYRRALEGREKAWGPEHTSTLDTVNNLGVLYKDQGMMAEAEAMFRRVRMKNLNELPTSPPTTGRFVTFIYYVLIFFPLP</sequence>
<feature type="repeat" description="TPR" evidence="2">
    <location>
        <begin position="768"/>
        <end position="801"/>
    </location>
</feature>
<reference evidence="5 6" key="1">
    <citation type="submission" date="2019-09" db="EMBL/GenBank/DDBJ databases">
        <title>The hologenome of the rock-dwelling lichen Lasallia pustulata.</title>
        <authorList>
            <person name="Greshake Tzovaras B."/>
            <person name="Segers F."/>
            <person name="Bicker A."/>
            <person name="Dal Grande F."/>
            <person name="Otte J."/>
            <person name="Hankeln T."/>
            <person name="Schmitt I."/>
            <person name="Ebersberger I."/>
        </authorList>
    </citation>
    <scope>NUCLEOTIDE SEQUENCE [LARGE SCALE GENOMIC DNA]</scope>
    <source>
        <strain evidence="5">A1-1</strain>
    </source>
</reference>
<dbReference type="InterPro" id="IPR053137">
    <property type="entry name" value="NLR-like"/>
</dbReference>
<dbReference type="SUPFAM" id="SSF52540">
    <property type="entry name" value="P-loop containing nucleoside triphosphate hydrolases"/>
    <property type="match status" value="1"/>
</dbReference>
<feature type="repeat" description="TPR" evidence="2">
    <location>
        <begin position="1103"/>
        <end position="1136"/>
    </location>
</feature>
<dbReference type="InterPro" id="IPR011990">
    <property type="entry name" value="TPR-like_helical_dom_sf"/>
</dbReference>
<feature type="repeat" description="TPR" evidence="2">
    <location>
        <begin position="726"/>
        <end position="759"/>
    </location>
</feature>
<accession>A0A5M8PSI5</accession>
<gene>
    <name evidence="5" type="ORF">FRX48_04145</name>
</gene>
<evidence type="ECO:0000313" key="5">
    <source>
        <dbReference type="EMBL" id="KAA6411995.1"/>
    </source>
</evidence>
<evidence type="ECO:0000256" key="2">
    <source>
        <dbReference type="PROSITE-ProRule" id="PRU00339"/>
    </source>
</evidence>
<protein>
    <submittedName>
        <fullName evidence="5">Uncharacterized protein</fullName>
    </submittedName>
</protein>
<evidence type="ECO:0000259" key="4">
    <source>
        <dbReference type="Pfam" id="PF13191"/>
    </source>
</evidence>
<dbReference type="OrthoDB" id="1658288at2759"/>
<dbReference type="Gene3D" id="1.25.40.10">
    <property type="entry name" value="Tetratricopeptide repeat domain"/>
    <property type="match status" value="4"/>
</dbReference>
<dbReference type="SMART" id="SM00028">
    <property type="entry name" value="TPR"/>
    <property type="match status" value="16"/>
</dbReference>
<dbReference type="InterPro" id="IPR007751">
    <property type="entry name" value="DUF676_lipase-like"/>
</dbReference>
<dbReference type="PRINTS" id="PR00364">
    <property type="entry name" value="DISEASERSIST"/>
</dbReference>
<dbReference type="EMBL" id="VXIT01000006">
    <property type="protein sequence ID" value="KAA6411995.1"/>
    <property type="molecule type" value="Genomic_DNA"/>
</dbReference>
<proteinExistence type="inferred from homology"/>
<dbReference type="Pfam" id="PF13191">
    <property type="entry name" value="AAA_16"/>
    <property type="match status" value="1"/>
</dbReference>
<evidence type="ECO:0000256" key="1">
    <source>
        <dbReference type="ARBA" id="ARBA00007920"/>
    </source>
</evidence>
<dbReference type="Proteomes" id="UP000324767">
    <property type="component" value="Unassembled WGS sequence"/>
</dbReference>
<dbReference type="PANTHER" id="PTHR46082">
    <property type="entry name" value="ATP/GTP-BINDING PROTEIN-RELATED"/>
    <property type="match status" value="1"/>
</dbReference>
<evidence type="ECO:0000313" key="6">
    <source>
        <dbReference type="Proteomes" id="UP000324767"/>
    </source>
</evidence>
<dbReference type="InterPro" id="IPR027417">
    <property type="entry name" value="P-loop_NTPase"/>
</dbReference>
<feature type="domain" description="DUF676" evidence="3">
    <location>
        <begin position="50"/>
        <end position="191"/>
    </location>
</feature>
<name>A0A5M8PSI5_9LECA</name>
<feature type="repeat" description="TPR" evidence="2">
    <location>
        <begin position="978"/>
        <end position="1011"/>
    </location>
</feature>
<dbReference type="InterPro" id="IPR019734">
    <property type="entry name" value="TPR_rpt"/>
</dbReference>
<organism evidence="5 6">
    <name type="scientific">Lasallia pustulata</name>
    <dbReference type="NCBI Taxonomy" id="136370"/>
    <lineage>
        <taxon>Eukaryota</taxon>
        <taxon>Fungi</taxon>
        <taxon>Dikarya</taxon>
        <taxon>Ascomycota</taxon>
        <taxon>Pezizomycotina</taxon>
        <taxon>Lecanoromycetes</taxon>
        <taxon>OSLEUM clade</taxon>
        <taxon>Umbilicariomycetidae</taxon>
        <taxon>Umbilicariales</taxon>
        <taxon>Umbilicariaceae</taxon>
        <taxon>Lasallia</taxon>
    </lineage>
</organism>
<dbReference type="InterPro" id="IPR041664">
    <property type="entry name" value="AAA_16"/>
</dbReference>